<keyword evidence="1" id="KW-0812">Transmembrane</keyword>
<gene>
    <name evidence="2" type="ORF">GA0070606_0094</name>
</gene>
<evidence type="ECO:0000313" key="3">
    <source>
        <dbReference type="Proteomes" id="UP000199001"/>
    </source>
</evidence>
<accession>A0A1C6TQP9</accession>
<evidence type="ECO:0000313" key="2">
    <source>
        <dbReference type="EMBL" id="SCL44003.1"/>
    </source>
</evidence>
<feature type="transmembrane region" description="Helical" evidence="1">
    <location>
        <begin position="63"/>
        <end position="82"/>
    </location>
</feature>
<dbReference type="EMBL" id="FMHZ01000002">
    <property type="protein sequence ID" value="SCL44003.1"/>
    <property type="molecule type" value="Genomic_DNA"/>
</dbReference>
<dbReference type="Proteomes" id="UP000199001">
    <property type="component" value="Unassembled WGS sequence"/>
</dbReference>
<name>A0A1C6TQP9_9ACTN</name>
<feature type="transmembrane region" description="Helical" evidence="1">
    <location>
        <begin position="25"/>
        <end position="42"/>
    </location>
</feature>
<organism evidence="2 3">
    <name type="scientific">Micromonospora citrea</name>
    <dbReference type="NCBI Taxonomy" id="47855"/>
    <lineage>
        <taxon>Bacteria</taxon>
        <taxon>Bacillati</taxon>
        <taxon>Actinomycetota</taxon>
        <taxon>Actinomycetes</taxon>
        <taxon>Micromonosporales</taxon>
        <taxon>Micromonosporaceae</taxon>
        <taxon>Micromonospora</taxon>
    </lineage>
</organism>
<dbReference type="AlphaFoldDB" id="A0A1C6TQP9"/>
<protein>
    <submittedName>
        <fullName evidence="2">Uncharacterized protein</fullName>
    </submittedName>
</protein>
<reference evidence="3" key="1">
    <citation type="submission" date="2016-06" db="EMBL/GenBank/DDBJ databases">
        <authorList>
            <person name="Varghese N."/>
            <person name="Submissions Spin"/>
        </authorList>
    </citation>
    <scope>NUCLEOTIDE SEQUENCE [LARGE SCALE GENOMIC DNA]</scope>
    <source>
        <strain evidence="3">DSM 43903</strain>
    </source>
</reference>
<evidence type="ECO:0000256" key="1">
    <source>
        <dbReference type="SAM" id="Phobius"/>
    </source>
</evidence>
<keyword evidence="1" id="KW-1133">Transmembrane helix</keyword>
<keyword evidence="3" id="KW-1185">Reference proteome</keyword>
<proteinExistence type="predicted"/>
<dbReference type="RefSeq" id="WP_091094526.1">
    <property type="nucleotide sequence ID" value="NZ_FMHZ01000002.1"/>
</dbReference>
<keyword evidence="1" id="KW-0472">Membrane</keyword>
<sequence length="83" mass="8915">MTWRASVLLGVAWTAGSWKLRWPPLWVLAAALSVGGVALGVLRWSQLPTARGPRPRLRRVTSVASGALWTAVAALVATAWIAR</sequence>
<dbReference type="STRING" id="47855.GA0070606_0094"/>